<reference evidence="2" key="1">
    <citation type="submission" date="2021-09" db="EMBL/GenBank/DDBJ databases">
        <title>A high-quality genome of the endoparasitic fungus Hirsutella rhossiliensis with a comparison of Hirsutella genomes reveals transposable elements contributing to genome size variation.</title>
        <authorList>
            <person name="Lin R."/>
            <person name="Jiao Y."/>
            <person name="Sun X."/>
            <person name="Ling J."/>
            <person name="Xie B."/>
            <person name="Cheng X."/>
        </authorList>
    </citation>
    <scope>NUCLEOTIDE SEQUENCE</scope>
    <source>
        <strain evidence="2">HR02</strain>
    </source>
</reference>
<dbReference type="PANTHER" id="PTHR34883">
    <property type="entry name" value="SERINE-RICH PROTEIN, PUTATIVE-RELATED-RELATED"/>
    <property type="match status" value="1"/>
</dbReference>
<name>A0A9P8SDR1_9HYPO</name>
<keyword evidence="3" id="KW-1185">Reference proteome</keyword>
<dbReference type="EMBL" id="JAIZPD010000020">
    <property type="protein sequence ID" value="KAH0957605.1"/>
    <property type="molecule type" value="Genomic_DNA"/>
</dbReference>
<dbReference type="OrthoDB" id="5421909at2759"/>
<dbReference type="PANTHER" id="PTHR34883:SF17">
    <property type="entry name" value="CUPREDOXIN"/>
    <property type="match status" value="1"/>
</dbReference>
<evidence type="ECO:0000313" key="2">
    <source>
        <dbReference type="EMBL" id="KAH0957605.1"/>
    </source>
</evidence>
<gene>
    <name evidence="2" type="ORF">HRG_11387</name>
</gene>
<dbReference type="Proteomes" id="UP000824596">
    <property type="component" value="Unassembled WGS sequence"/>
</dbReference>
<feature type="compositionally biased region" description="Basic and acidic residues" evidence="1">
    <location>
        <begin position="139"/>
        <end position="148"/>
    </location>
</feature>
<organism evidence="2 3">
    <name type="scientific">Hirsutella rhossiliensis</name>
    <dbReference type="NCBI Taxonomy" id="111463"/>
    <lineage>
        <taxon>Eukaryota</taxon>
        <taxon>Fungi</taxon>
        <taxon>Dikarya</taxon>
        <taxon>Ascomycota</taxon>
        <taxon>Pezizomycotina</taxon>
        <taxon>Sordariomycetes</taxon>
        <taxon>Hypocreomycetidae</taxon>
        <taxon>Hypocreales</taxon>
        <taxon>Ophiocordycipitaceae</taxon>
        <taxon>Hirsutella</taxon>
    </lineage>
</organism>
<dbReference type="SUPFAM" id="SSF49503">
    <property type="entry name" value="Cupredoxins"/>
    <property type="match status" value="1"/>
</dbReference>
<dbReference type="Gene3D" id="2.60.40.420">
    <property type="entry name" value="Cupredoxins - blue copper proteins"/>
    <property type="match status" value="1"/>
</dbReference>
<dbReference type="GeneID" id="68360515"/>
<evidence type="ECO:0000256" key="1">
    <source>
        <dbReference type="SAM" id="MobiDB-lite"/>
    </source>
</evidence>
<dbReference type="InterPro" id="IPR008972">
    <property type="entry name" value="Cupredoxin"/>
</dbReference>
<accession>A0A9P8SDR1</accession>
<feature type="region of interest" description="Disordered" evidence="1">
    <location>
        <begin position="127"/>
        <end position="168"/>
    </location>
</feature>
<comment type="caution">
    <text evidence="2">The sequence shown here is derived from an EMBL/GenBank/DDBJ whole genome shotgun (WGS) entry which is preliminary data.</text>
</comment>
<dbReference type="AlphaFoldDB" id="A0A9P8SDR1"/>
<protein>
    <submittedName>
        <fullName evidence="2">Extracellular serine-rich protein</fullName>
    </submittedName>
</protein>
<proteinExistence type="predicted"/>
<dbReference type="RefSeq" id="XP_044715119.1">
    <property type="nucleotide sequence ID" value="XM_044869857.1"/>
</dbReference>
<evidence type="ECO:0000313" key="3">
    <source>
        <dbReference type="Proteomes" id="UP000824596"/>
    </source>
</evidence>
<sequence>MILAAVGDIVQFQFSSGNHTVTESAENEGCTPLQKKDPKAIHSGHIPFEAGQTTVGTFNMPVTRKGPMFLYCATGPHCQTGQVMMINPSTPQQLAQYAMVSGQAKENIDGIQLSGGTVNQIEKAASLIVEKPPEEDEKGPEKSPKKGAEMSPEDTTNAGKDTRMVEGG</sequence>
<dbReference type="InterPro" id="IPR052953">
    <property type="entry name" value="Ser-rich/MCO-related"/>
</dbReference>